<sequence length="413" mass="46432">MRFSALNTTMSGRPPATSTPRILHHQLSRVLYQRRISDAPSKEWLVIDETQSQGLMEPPNFSPLATSSAKKKPPTVGNLEGYSRRPSMSRSAVDGVPVVTTPEDEETSAEQQVPTAPPSPRGIGSMRTLTSTSSFWYEPAQPREFIPMTSAELEAEGLRFRELVQNHQAHQPSLQRMETPIPTQLIAGDELREQVEFLTRQLRKRDDEITMLKSRVGALEASVENDRQQMKELQECCERADEQFKRILDQEDNGMASKETRQPTMTGRDEVSEEDECNIEPGGNKWPEDMRHRFSMASVISETPLEEAAGRSANPGEVIQTQARIVQSRLSKMERAVWGLNQRVIDMEYERVNGDARAVQERCEVWKRHGALVMTGEVDSEKRAKEVPQQDVQASSDTPSAKDEGERVVGSSS</sequence>
<evidence type="ECO:0000313" key="2">
    <source>
        <dbReference type="Proteomes" id="UP001055072"/>
    </source>
</evidence>
<protein>
    <submittedName>
        <fullName evidence="1">Uncharacterized protein</fullName>
    </submittedName>
</protein>
<evidence type="ECO:0000313" key="1">
    <source>
        <dbReference type="EMBL" id="KAI0086394.1"/>
    </source>
</evidence>
<keyword evidence="2" id="KW-1185">Reference proteome</keyword>
<accession>A0ACB8TX55</accession>
<proteinExistence type="predicted"/>
<reference evidence="1" key="1">
    <citation type="journal article" date="2021" name="Environ. Microbiol.">
        <title>Gene family expansions and transcriptome signatures uncover fungal adaptations to wood decay.</title>
        <authorList>
            <person name="Hage H."/>
            <person name="Miyauchi S."/>
            <person name="Viragh M."/>
            <person name="Drula E."/>
            <person name="Min B."/>
            <person name="Chaduli D."/>
            <person name="Navarro D."/>
            <person name="Favel A."/>
            <person name="Norest M."/>
            <person name="Lesage-Meessen L."/>
            <person name="Balint B."/>
            <person name="Merenyi Z."/>
            <person name="de Eugenio L."/>
            <person name="Morin E."/>
            <person name="Martinez A.T."/>
            <person name="Baldrian P."/>
            <person name="Stursova M."/>
            <person name="Martinez M.J."/>
            <person name="Novotny C."/>
            <person name="Magnuson J.K."/>
            <person name="Spatafora J.W."/>
            <person name="Maurice S."/>
            <person name="Pangilinan J."/>
            <person name="Andreopoulos W."/>
            <person name="LaButti K."/>
            <person name="Hundley H."/>
            <person name="Na H."/>
            <person name="Kuo A."/>
            <person name="Barry K."/>
            <person name="Lipzen A."/>
            <person name="Henrissat B."/>
            <person name="Riley R."/>
            <person name="Ahrendt S."/>
            <person name="Nagy L.G."/>
            <person name="Grigoriev I.V."/>
            <person name="Martin F."/>
            <person name="Rosso M.N."/>
        </authorList>
    </citation>
    <scope>NUCLEOTIDE SEQUENCE</scope>
    <source>
        <strain evidence="1">CBS 384.51</strain>
    </source>
</reference>
<gene>
    <name evidence="1" type="ORF">BDY19DRAFT_359073</name>
</gene>
<dbReference type="EMBL" id="MU274924">
    <property type="protein sequence ID" value="KAI0086394.1"/>
    <property type="molecule type" value="Genomic_DNA"/>
</dbReference>
<organism evidence="1 2">
    <name type="scientific">Irpex rosettiformis</name>
    <dbReference type="NCBI Taxonomy" id="378272"/>
    <lineage>
        <taxon>Eukaryota</taxon>
        <taxon>Fungi</taxon>
        <taxon>Dikarya</taxon>
        <taxon>Basidiomycota</taxon>
        <taxon>Agaricomycotina</taxon>
        <taxon>Agaricomycetes</taxon>
        <taxon>Polyporales</taxon>
        <taxon>Irpicaceae</taxon>
        <taxon>Irpex</taxon>
    </lineage>
</organism>
<dbReference type="Proteomes" id="UP001055072">
    <property type="component" value="Unassembled WGS sequence"/>
</dbReference>
<comment type="caution">
    <text evidence="1">The sequence shown here is derived from an EMBL/GenBank/DDBJ whole genome shotgun (WGS) entry which is preliminary data.</text>
</comment>
<name>A0ACB8TX55_9APHY</name>